<reference evidence="1 2" key="1">
    <citation type="journal article" date="2019" name="Sci. Rep.">
        <title>Orb-weaving spider Araneus ventricosus genome elucidates the spidroin gene catalogue.</title>
        <authorList>
            <person name="Kono N."/>
            <person name="Nakamura H."/>
            <person name="Ohtoshi R."/>
            <person name="Moran D.A.P."/>
            <person name="Shinohara A."/>
            <person name="Yoshida Y."/>
            <person name="Fujiwara M."/>
            <person name="Mori M."/>
            <person name="Tomita M."/>
            <person name="Arakawa K."/>
        </authorList>
    </citation>
    <scope>NUCLEOTIDE SEQUENCE [LARGE SCALE GENOMIC DNA]</scope>
</reference>
<dbReference type="Proteomes" id="UP000499080">
    <property type="component" value="Unassembled WGS sequence"/>
</dbReference>
<name>A0A4Y2PIP7_ARAVE</name>
<sequence length="130" mass="15203">MLKYLFFYLKGEFPVIELLCSAHWEVEGLGGRKRYLFSLLNLIIPRISAWRRGYWRPFSAILDRSLTLASSYAKTLYKYTPWDSEVPCQFHHNCNNRCQTGETFEVGRERSMLIEEDNILSNPVSGTETN</sequence>
<evidence type="ECO:0000313" key="2">
    <source>
        <dbReference type="Proteomes" id="UP000499080"/>
    </source>
</evidence>
<proteinExistence type="predicted"/>
<comment type="caution">
    <text evidence="1">The sequence shown here is derived from an EMBL/GenBank/DDBJ whole genome shotgun (WGS) entry which is preliminary data.</text>
</comment>
<keyword evidence="2" id="KW-1185">Reference proteome</keyword>
<evidence type="ECO:0000313" key="1">
    <source>
        <dbReference type="EMBL" id="GBN51081.1"/>
    </source>
</evidence>
<dbReference type="AlphaFoldDB" id="A0A4Y2PIP7"/>
<accession>A0A4Y2PIP7</accession>
<gene>
    <name evidence="1" type="ORF">AVEN_193829_1</name>
</gene>
<protein>
    <submittedName>
        <fullName evidence="1">Uncharacterized protein</fullName>
    </submittedName>
</protein>
<dbReference type="EMBL" id="BGPR01011395">
    <property type="protein sequence ID" value="GBN51081.1"/>
    <property type="molecule type" value="Genomic_DNA"/>
</dbReference>
<organism evidence="1 2">
    <name type="scientific">Araneus ventricosus</name>
    <name type="common">Orbweaver spider</name>
    <name type="synonym">Epeira ventricosa</name>
    <dbReference type="NCBI Taxonomy" id="182803"/>
    <lineage>
        <taxon>Eukaryota</taxon>
        <taxon>Metazoa</taxon>
        <taxon>Ecdysozoa</taxon>
        <taxon>Arthropoda</taxon>
        <taxon>Chelicerata</taxon>
        <taxon>Arachnida</taxon>
        <taxon>Araneae</taxon>
        <taxon>Araneomorphae</taxon>
        <taxon>Entelegynae</taxon>
        <taxon>Araneoidea</taxon>
        <taxon>Araneidae</taxon>
        <taxon>Araneus</taxon>
    </lineage>
</organism>